<dbReference type="InterPro" id="IPR000403">
    <property type="entry name" value="PI3/4_kinase_cat_dom"/>
</dbReference>
<keyword evidence="2" id="KW-0723">Serine/threonine-protein kinase</keyword>
<dbReference type="InterPro" id="IPR050517">
    <property type="entry name" value="DDR_Repair_Kinase"/>
</dbReference>
<comment type="caution">
    <text evidence="7">The sequence shown here is derived from an EMBL/GenBank/DDBJ whole genome shotgun (WGS) entry which is preliminary data.</text>
</comment>
<dbReference type="InterPro" id="IPR011009">
    <property type="entry name" value="Kinase-like_dom_sf"/>
</dbReference>
<feature type="non-terminal residue" evidence="7">
    <location>
        <position position="1"/>
    </location>
</feature>
<name>A0A2K3L8N4_TRIPR</name>
<dbReference type="EMBL" id="ASHM01028215">
    <property type="protein sequence ID" value="PNX74884.1"/>
    <property type="molecule type" value="Genomic_DNA"/>
</dbReference>
<evidence type="ECO:0000256" key="3">
    <source>
        <dbReference type="ARBA" id="ARBA00022763"/>
    </source>
</evidence>
<keyword evidence="4" id="KW-0539">Nucleus</keyword>
<dbReference type="Pfam" id="PF02260">
    <property type="entry name" value="FATC"/>
    <property type="match status" value="1"/>
</dbReference>
<reference evidence="7 8" key="1">
    <citation type="journal article" date="2014" name="Am. J. Bot.">
        <title>Genome assembly and annotation for red clover (Trifolium pratense; Fabaceae).</title>
        <authorList>
            <person name="Istvanek J."/>
            <person name="Jaros M."/>
            <person name="Krenek A."/>
            <person name="Repkova J."/>
        </authorList>
    </citation>
    <scope>NUCLEOTIDE SEQUENCE [LARGE SCALE GENOMIC DNA]</scope>
    <source>
        <strain evidence="8">cv. Tatra</strain>
        <tissue evidence="7">Young leaves</tissue>
    </source>
</reference>
<evidence type="ECO:0000256" key="4">
    <source>
        <dbReference type="ARBA" id="ARBA00023242"/>
    </source>
</evidence>
<dbReference type="GO" id="GO:0000077">
    <property type="term" value="P:DNA damage checkpoint signaling"/>
    <property type="evidence" value="ECO:0007669"/>
    <property type="project" value="TreeGrafter"/>
</dbReference>
<dbReference type="GO" id="GO:0006281">
    <property type="term" value="P:DNA repair"/>
    <property type="evidence" value="ECO:0007669"/>
    <property type="project" value="TreeGrafter"/>
</dbReference>
<feature type="domain" description="FATC" evidence="6">
    <location>
        <begin position="110"/>
        <end position="143"/>
    </location>
</feature>
<dbReference type="GO" id="GO:0004674">
    <property type="term" value="F:protein serine/threonine kinase activity"/>
    <property type="evidence" value="ECO:0007669"/>
    <property type="project" value="UniProtKB-KW"/>
</dbReference>
<proteinExistence type="predicted"/>
<keyword evidence="7" id="KW-0418">Kinase</keyword>
<dbReference type="PROSITE" id="PS50290">
    <property type="entry name" value="PI3_4_KINASE_3"/>
    <property type="match status" value="1"/>
</dbReference>
<evidence type="ECO:0000259" key="6">
    <source>
        <dbReference type="PROSITE" id="PS51190"/>
    </source>
</evidence>
<dbReference type="PANTHER" id="PTHR11139">
    <property type="entry name" value="ATAXIA TELANGIECTASIA MUTATED ATM -RELATED"/>
    <property type="match status" value="1"/>
</dbReference>
<evidence type="ECO:0000313" key="7">
    <source>
        <dbReference type="EMBL" id="PNX74884.1"/>
    </source>
</evidence>
<evidence type="ECO:0000313" key="8">
    <source>
        <dbReference type="Proteomes" id="UP000236291"/>
    </source>
</evidence>
<protein>
    <submittedName>
        <fullName evidence="7">Serine/threonine-protein kinase ATR-like protein</fullName>
    </submittedName>
</protein>
<dbReference type="InterPro" id="IPR003152">
    <property type="entry name" value="FATC_dom"/>
</dbReference>
<dbReference type="GO" id="GO:0005634">
    <property type="term" value="C:nucleus"/>
    <property type="evidence" value="ECO:0007669"/>
    <property type="project" value="UniProtKB-SubCell"/>
</dbReference>
<sequence>SCLFDKGLQLEKPELVPFRLTQNMIDGLGITGYEGIFLRVCEITLSVLRTHRETLMSVLETFIHDPLVEWTKTHKSSGVEVQNPHAQRAISNIEARLEGVVVGVGAAPSLPLAVEGQARRLIAEAVSHKNLGKMYGILDCATIGAECIQQAFSYSGEWRTSFKLWFVVFKNHGEIDLGREIVNIDEYPTSP</sequence>
<dbReference type="GO" id="GO:0005694">
    <property type="term" value="C:chromosome"/>
    <property type="evidence" value="ECO:0007669"/>
    <property type="project" value="TreeGrafter"/>
</dbReference>
<evidence type="ECO:0000256" key="2">
    <source>
        <dbReference type="ARBA" id="ARBA00022527"/>
    </source>
</evidence>
<evidence type="ECO:0000259" key="5">
    <source>
        <dbReference type="PROSITE" id="PS50290"/>
    </source>
</evidence>
<dbReference type="AlphaFoldDB" id="A0A2K3L8N4"/>
<dbReference type="SMART" id="SM01343">
    <property type="entry name" value="FATC"/>
    <property type="match status" value="1"/>
</dbReference>
<organism evidence="7 8">
    <name type="scientific">Trifolium pratense</name>
    <name type="common">Red clover</name>
    <dbReference type="NCBI Taxonomy" id="57577"/>
    <lineage>
        <taxon>Eukaryota</taxon>
        <taxon>Viridiplantae</taxon>
        <taxon>Streptophyta</taxon>
        <taxon>Embryophyta</taxon>
        <taxon>Tracheophyta</taxon>
        <taxon>Spermatophyta</taxon>
        <taxon>Magnoliopsida</taxon>
        <taxon>eudicotyledons</taxon>
        <taxon>Gunneridae</taxon>
        <taxon>Pentapetalae</taxon>
        <taxon>rosids</taxon>
        <taxon>fabids</taxon>
        <taxon>Fabales</taxon>
        <taxon>Fabaceae</taxon>
        <taxon>Papilionoideae</taxon>
        <taxon>50 kb inversion clade</taxon>
        <taxon>NPAAA clade</taxon>
        <taxon>Hologalegina</taxon>
        <taxon>IRL clade</taxon>
        <taxon>Trifolieae</taxon>
        <taxon>Trifolium</taxon>
    </lineage>
</organism>
<dbReference type="PANTHER" id="PTHR11139:SF69">
    <property type="entry name" value="SERINE_THREONINE-PROTEIN KINASE ATR"/>
    <property type="match status" value="1"/>
</dbReference>
<dbReference type="ExpressionAtlas" id="A0A2K3L8N4">
    <property type="expression patterns" value="baseline"/>
</dbReference>
<accession>A0A2K3L8N4</accession>
<feature type="domain" description="PI3K/PI4K catalytic" evidence="5">
    <location>
        <begin position="1"/>
        <end position="112"/>
    </location>
</feature>
<dbReference type="GO" id="GO:0000723">
    <property type="term" value="P:telomere maintenance"/>
    <property type="evidence" value="ECO:0007669"/>
    <property type="project" value="TreeGrafter"/>
</dbReference>
<dbReference type="Gene3D" id="1.10.1070.11">
    <property type="entry name" value="Phosphatidylinositol 3-/4-kinase, catalytic domain"/>
    <property type="match status" value="1"/>
</dbReference>
<dbReference type="Proteomes" id="UP000236291">
    <property type="component" value="Unassembled WGS sequence"/>
</dbReference>
<reference evidence="7 8" key="2">
    <citation type="journal article" date="2017" name="Front. Plant Sci.">
        <title>Gene Classification and Mining of Molecular Markers Useful in Red Clover (Trifolium pratense) Breeding.</title>
        <authorList>
            <person name="Istvanek J."/>
            <person name="Dluhosova J."/>
            <person name="Dluhos P."/>
            <person name="Patkova L."/>
            <person name="Nedelnik J."/>
            <person name="Repkova J."/>
        </authorList>
    </citation>
    <scope>NUCLEOTIDE SEQUENCE [LARGE SCALE GENOMIC DNA]</scope>
    <source>
        <strain evidence="8">cv. Tatra</strain>
        <tissue evidence="7">Young leaves</tissue>
    </source>
</reference>
<dbReference type="STRING" id="57577.A0A2K3L8N4"/>
<gene>
    <name evidence="7" type="ORF">L195_g030813</name>
</gene>
<comment type="subcellular location">
    <subcellularLocation>
        <location evidence="1">Nucleus</location>
    </subcellularLocation>
</comment>
<evidence type="ECO:0000256" key="1">
    <source>
        <dbReference type="ARBA" id="ARBA00004123"/>
    </source>
</evidence>
<dbReference type="Pfam" id="PF00454">
    <property type="entry name" value="PI3_PI4_kinase"/>
    <property type="match status" value="1"/>
</dbReference>
<keyword evidence="7" id="KW-0808">Transferase</keyword>
<dbReference type="InterPro" id="IPR036940">
    <property type="entry name" value="PI3/4_kinase_cat_sf"/>
</dbReference>
<dbReference type="SUPFAM" id="SSF56112">
    <property type="entry name" value="Protein kinase-like (PK-like)"/>
    <property type="match status" value="1"/>
</dbReference>
<keyword evidence="3" id="KW-0227">DNA damage</keyword>
<dbReference type="PROSITE" id="PS51190">
    <property type="entry name" value="FATC"/>
    <property type="match status" value="1"/>
</dbReference>